<dbReference type="SMART" id="SM00974">
    <property type="entry name" value="T5orf172"/>
    <property type="match status" value="1"/>
</dbReference>
<feature type="compositionally biased region" description="Polar residues" evidence="2">
    <location>
        <begin position="90"/>
        <end position="99"/>
    </location>
</feature>
<feature type="coiled-coil region" evidence="1">
    <location>
        <begin position="317"/>
        <end position="378"/>
    </location>
</feature>
<comment type="caution">
    <text evidence="4">The sequence shown here is derived from an EMBL/GenBank/DDBJ whole genome shotgun (WGS) entry which is preliminary data.</text>
</comment>
<dbReference type="Pfam" id="PF13250">
    <property type="entry name" value="SNIPE"/>
    <property type="match status" value="1"/>
</dbReference>
<sequence>MTQEYRFNPPPGWPVPPPDWRPEPGWKPDPSWPKEPDGWVFWVPAGPEESTAPQAVPTEMQPQPQVAPPQPAGPVPQQSAGNAPLPPGASTPSPASNRSVPIFGARKKARELGSEVDVLRAELQRVGALDAVQIEEERIAAHERFEASERDLEVQRAAARDRFGAEIARLTTDRDALVAKVAELQTRVAQLDEAAMLQEVGVYEYQHPLENAEAYRTRLETLRSRIKEMSKKDGGAVTAVSGWQVNGSAAGGRRLVSQTSKLMLRAYNGEADVLVRGMKPYRLEASIDRLNKSVAAIEKLGRSMQIAITPEYHHLRINELQLTADFLEKRAEEKNREKEELARMREERKVAQQLEREREKLEKERQHYENARAALLAKGDEEGAQRLAEQIGEVAKKIDDVDYRAANHRAGYVYVISNVGAFGDHMVKIGMTRRLDPMDRVRELGDASVPFRFDVHALFFANDAVGIEAEVHRRMAERRVNRVNLRREFFYATPHQVLDHLRDLAGDVLQFDEVPEAIEFRQSQSLASLATREGSGSPG</sequence>
<evidence type="ECO:0000259" key="3">
    <source>
        <dbReference type="SMART" id="SM00974"/>
    </source>
</evidence>
<feature type="coiled-coil region" evidence="1">
    <location>
        <begin position="167"/>
        <end position="232"/>
    </location>
</feature>
<keyword evidence="1" id="KW-0175">Coiled coil</keyword>
<gene>
    <name evidence="4" type="ORF">HGK34_17935</name>
</gene>
<evidence type="ECO:0000256" key="1">
    <source>
        <dbReference type="SAM" id="Coils"/>
    </source>
</evidence>
<feature type="compositionally biased region" description="Pro residues" evidence="2">
    <location>
        <begin position="8"/>
        <end position="19"/>
    </location>
</feature>
<evidence type="ECO:0000256" key="2">
    <source>
        <dbReference type="SAM" id="MobiDB-lite"/>
    </source>
</evidence>
<dbReference type="Proteomes" id="UP000675409">
    <property type="component" value="Unassembled WGS sequence"/>
</dbReference>
<dbReference type="InterPro" id="IPR018306">
    <property type="entry name" value="Phage_T5_Orf172_DNA-bd"/>
</dbReference>
<feature type="compositionally biased region" description="Basic and acidic residues" evidence="2">
    <location>
        <begin position="20"/>
        <end position="37"/>
    </location>
</feature>
<dbReference type="InterPro" id="IPR025280">
    <property type="entry name" value="SNIPE"/>
</dbReference>
<proteinExistence type="predicted"/>
<dbReference type="EMBL" id="JABBYC010000045">
    <property type="protein sequence ID" value="MBL0888142.1"/>
    <property type="molecule type" value="Genomic_DNA"/>
</dbReference>
<protein>
    <submittedName>
        <fullName evidence="4">DUF4041 domain-containing protein</fullName>
    </submittedName>
</protein>
<dbReference type="Pfam" id="PF13455">
    <property type="entry name" value="MUG113"/>
    <property type="match status" value="1"/>
</dbReference>
<reference evidence="4 5" key="1">
    <citation type="journal article" date="2021" name="Arch. Microbiol.">
        <title>Myceligenerans indicum sp. nov., an actinobacterium isolated from mangrove sediment of Sundarbans, India.</title>
        <authorList>
            <person name="Asha K."/>
            <person name="Bhadury P."/>
        </authorList>
    </citation>
    <scope>NUCLEOTIDE SEQUENCE [LARGE SCALE GENOMIC DNA]</scope>
    <source>
        <strain evidence="4 5">I2</strain>
    </source>
</reference>
<evidence type="ECO:0000313" key="4">
    <source>
        <dbReference type="EMBL" id="MBL0888142.1"/>
    </source>
</evidence>
<name>A0ABS1LPC9_9MICO</name>
<feature type="region of interest" description="Disordered" evidence="2">
    <location>
        <begin position="1"/>
        <end position="100"/>
    </location>
</feature>
<organism evidence="4 5">
    <name type="scientific">Myceligenerans indicum</name>
    <dbReference type="NCBI Taxonomy" id="2593663"/>
    <lineage>
        <taxon>Bacteria</taxon>
        <taxon>Bacillati</taxon>
        <taxon>Actinomycetota</taxon>
        <taxon>Actinomycetes</taxon>
        <taxon>Micrococcales</taxon>
        <taxon>Promicromonosporaceae</taxon>
        <taxon>Myceligenerans</taxon>
    </lineage>
</organism>
<keyword evidence="5" id="KW-1185">Reference proteome</keyword>
<feature type="domain" description="Bacteriophage T5 Orf172 DNA-binding" evidence="3">
    <location>
        <begin position="421"/>
        <end position="504"/>
    </location>
</feature>
<feature type="compositionally biased region" description="Pro residues" evidence="2">
    <location>
        <begin position="65"/>
        <end position="74"/>
    </location>
</feature>
<accession>A0ABS1LPC9</accession>
<evidence type="ECO:0000313" key="5">
    <source>
        <dbReference type="Proteomes" id="UP000675409"/>
    </source>
</evidence>